<name>A0A9W6B7T3_9FLAO</name>
<dbReference type="GO" id="GO:0009103">
    <property type="term" value="P:lipopolysaccharide biosynthetic process"/>
    <property type="evidence" value="ECO:0007669"/>
    <property type="project" value="TreeGrafter"/>
</dbReference>
<evidence type="ECO:0000259" key="2">
    <source>
        <dbReference type="Pfam" id="PF00534"/>
    </source>
</evidence>
<dbReference type="InterPro" id="IPR001296">
    <property type="entry name" value="Glyco_trans_1"/>
</dbReference>
<gene>
    <name evidence="3" type="ORF">NBRC110019_24730</name>
</gene>
<dbReference type="RefSeq" id="WP_281755373.1">
    <property type="nucleotide sequence ID" value="NZ_BRVP01000017.1"/>
</dbReference>
<proteinExistence type="predicted"/>
<dbReference type="Proteomes" id="UP001143545">
    <property type="component" value="Unassembled WGS sequence"/>
</dbReference>
<reference evidence="3" key="1">
    <citation type="submission" date="2022-07" db="EMBL/GenBank/DDBJ databases">
        <title>Taxonomy of Novel Oxalotrophic and Methylotrophic Bacteria.</title>
        <authorList>
            <person name="Sahin N."/>
            <person name="Tani A."/>
        </authorList>
    </citation>
    <scope>NUCLEOTIDE SEQUENCE</scope>
    <source>
        <strain evidence="3">AM327</strain>
    </source>
</reference>
<evidence type="ECO:0000256" key="1">
    <source>
        <dbReference type="ARBA" id="ARBA00022679"/>
    </source>
</evidence>
<sequence length="412" mass="46811">MKLAIVTPYPPSKVALKEYAFHLAKSFAQKEAIEELILLTDRTDKPKNLSFTTAGCWVKVKQCWSLDSYTNVVSVIRALNKTKPNAVLFNLQFTNFGNKKVATALGLLLPAMCKWKKIPTIVLLHNTVKYSNMLNNKYKDNVLLQKGNNLLSAFYERLLLQANEVVFTLQKNVDDYKNIYKNKNISLIPHGTFYIPEVSSNTEFEGTLQVLAFGKFGINKKVDRLIEAIEKIRYRRNIDVEIVIAGTDSDEVTGYLENVKELYANVPKLKFTGYVEDYEVPAIFNRSTVVVLPYVEYGGSSEVLHITASYGKAMVVPNIGDFRDKLAQEGFLGEFYETDSVDSMAEAIESLLLDEEYRAQQETANALAARVNPMDKVTDMYMERFYKMLSSKKEQPVVKKKLKTIKSISFLK</sequence>
<keyword evidence="4" id="KW-1185">Reference proteome</keyword>
<dbReference type="Pfam" id="PF00534">
    <property type="entry name" value="Glycos_transf_1"/>
    <property type="match status" value="1"/>
</dbReference>
<keyword evidence="1 3" id="KW-0808">Transferase</keyword>
<evidence type="ECO:0000313" key="4">
    <source>
        <dbReference type="Proteomes" id="UP001143545"/>
    </source>
</evidence>
<protein>
    <submittedName>
        <fullName evidence="3">Glycosyl transferase family 1</fullName>
    </submittedName>
</protein>
<comment type="caution">
    <text evidence="3">The sequence shown here is derived from an EMBL/GenBank/DDBJ whole genome shotgun (WGS) entry which is preliminary data.</text>
</comment>
<dbReference type="Gene3D" id="3.40.50.2000">
    <property type="entry name" value="Glycogen Phosphorylase B"/>
    <property type="match status" value="2"/>
</dbReference>
<dbReference type="EMBL" id="BRVP01000017">
    <property type="protein sequence ID" value="GLB53432.1"/>
    <property type="molecule type" value="Genomic_DNA"/>
</dbReference>
<dbReference type="SUPFAM" id="SSF53756">
    <property type="entry name" value="UDP-Glycosyltransferase/glycogen phosphorylase"/>
    <property type="match status" value="1"/>
</dbReference>
<dbReference type="PANTHER" id="PTHR46401">
    <property type="entry name" value="GLYCOSYLTRANSFERASE WBBK-RELATED"/>
    <property type="match status" value="1"/>
</dbReference>
<dbReference type="GO" id="GO:0016757">
    <property type="term" value="F:glycosyltransferase activity"/>
    <property type="evidence" value="ECO:0007669"/>
    <property type="project" value="InterPro"/>
</dbReference>
<feature type="domain" description="Glycosyl transferase family 1" evidence="2">
    <location>
        <begin position="201"/>
        <end position="362"/>
    </location>
</feature>
<evidence type="ECO:0000313" key="3">
    <source>
        <dbReference type="EMBL" id="GLB53432.1"/>
    </source>
</evidence>
<dbReference type="PANTHER" id="PTHR46401:SF2">
    <property type="entry name" value="GLYCOSYLTRANSFERASE WBBK-RELATED"/>
    <property type="match status" value="1"/>
</dbReference>
<dbReference type="AlphaFoldDB" id="A0A9W6B7T3"/>
<organism evidence="3 4">
    <name type="scientific">Neptunitalea chrysea</name>
    <dbReference type="NCBI Taxonomy" id="1647581"/>
    <lineage>
        <taxon>Bacteria</taxon>
        <taxon>Pseudomonadati</taxon>
        <taxon>Bacteroidota</taxon>
        <taxon>Flavobacteriia</taxon>
        <taxon>Flavobacteriales</taxon>
        <taxon>Flavobacteriaceae</taxon>
        <taxon>Neptunitalea</taxon>
    </lineage>
</organism>
<accession>A0A9W6B7T3</accession>